<evidence type="ECO:0000256" key="5">
    <source>
        <dbReference type="ARBA" id="ARBA00023002"/>
    </source>
</evidence>
<dbReference type="Gene3D" id="3.30.360.10">
    <property type="entry name" value="Dihydrodipicolinate Reductase, domain 2"/>
    <property type="match status" value="1"/>
</dbReference>
<feature type="active site" evidence="7 8">
    <location>
        <position position="146"/>
    </location>
</feature>
<accession>A0AAJ2YXK9</accession>
<protein>
    <recommendedName>
        <fullName evidence="7">N-acetyl-gamma-glutamyl-phosphate reductase</fullName>
        <shortName evidence="7">AGPR</shortName>
        <ecNumber evidence="7">1.2.1.38</ecNumber>
    </recommendedName>
    <alternativeName>
        <fullName evidence="7">N-acetyl-glutamate semialdehyde dehydrogenase</fullName>
        <shortName evidence="7">NAGSA dehydrogenase</shortName>
    </alternativeName>
</protein>
<dbReference type="PANTHER" id="PTHR32338:SF10">
    <property type="entry name" value="N-ACETYL-GAMMA-GLUTAMYL-PHOSPHATE REDUCTASE, CHLOROPLASTIC-RELATED"/>
    <property type="match status" value="1"/>
</dbReference>
<dbReference type="CDD" id="cd23934">
    <property type="entry name" value="AGPR_1_C"/>
    <property type="match status" value="1"/>
</dbReference>
<proteinExistence type="inferred from homology"/>
<dbReference type="Proteomes" id="UP000719917">
    <property type="component" value="Unassembled WGS sequence"/>
</dbReference>
<evidence type="ECO:0000256" key="6">
    <source>
        <dbReference type="ARBA" id="ARBA00050557"/>
    </source>
</evidence>
<dbReference type="Pfam" id="PF01118">
    <property type="entry name" value="Semialdhyde_dh"/>
    <property type="match status" value="1"/>
</dbReference>
<dbReference type="PROSITE" id="PS01224">
    <property type="entry name" value="ARGC"/>
    <property type="match status" value="1"/>
</dbReference>
<dbReference type="NCBIfam" id="TIGR01850">
    <property type="entry name" value="argC"/>
    <property type="match status" value="1"/>
</dbReference>
<evidence type="ECO:0000256" key="8">
    <source>
        <dbReference type="PROSITE-ProRule" id="PRU10010"/>
    </source>
</evidence>
<dbReference type="InterPro" id="IPR050085">
    <property type="entry name" value="AGPR"/>
</dbReference>
<dbReference type="GO" id="GO:0005737">
    <property type="term" value="C:cytoplasm"/>
    <property type="evidence" value="ECO:0007669"/>
    <property type="project" value="UniProtKB-SubCell"/>
</dbReference>
<comment type="caution">
    <text evidence="10">The sequence shown here is derived from an EMBL/GenBank/DDBJ whole genome shotgun (WGS) entry which is preliminary data.</text>
</comment>
<dbReference type="InterPro" id="IPR036291">
    <property type="entry name" value="NAD(P)-bd_dom_sf"/>
</dbReference>
<evidence type="ECO:0000256" key="1">
    <source>
        <dbReference type="ARBA" id="ARBA00004862"/>
    </source>
</evidence>
<feature type="domain" description="Semialdehyde dehydrogenase NAD-binding" evidence="9">
    <location>
        <begin position="2"/>
        <end position="141"/>
    </location>
</feature>
<keyword evidence="2 7" id="KW-0055">Arginine biosynthesis</keyword>
<dbReference type="HAMAP" id="MF_00150">
    <property type="entry name" value="ArgC_type1"/>
    <property type="match status" value="1"/>
</dbReference>
<dbReference type="GO" id="GO:0003942">
    <property type="term" value="F:N-acetyl-gamma-glutamyl-phosphate reductase activity"/>
    <property type="evidence" value="ECO:0007669"/>
    <property type="project" value="UniProtKB-UniRule"/>
</dbReference>
<dbReference type="InterPro" id="IPR058924">
    <property type="entry name" value="AGPR_dimerisation_dom"/>
</dbReference>
<organism evidence="10 11">
    <name type="scientific">Weissella confusa</name>
    <name type="common">Lactobacillus confusus</name>
    <dbReference type="NCBI Taxonomy" id="1583"/>
    <lineage>
        <taxon>Bacteria</taxon>
        <taxon>Bacillati</taxon>
        <taxon>Bacillota</taxon>
        <taxon>Bacilli</taxon>
        <taxon>Lactobacillales</taxon>
        <taxon>Lactobacillaceae</taxon>
        <taxon>Weissella</taxon>
    </lineage>
</organism>
<dbReference type="CDD" id="cd17895">
    <property type="entry name" value="AGPR_1_N"/>
    <property type="match status" value="1"/>
</dbReference>
<comment type="subcellular location">
    <subcellularLocation>
        <location evidence="7">Cytoplasm</location>
    </subcellularLocation>
</comment>
<evidence type="ECO:0000313" key="11">
    <source>
        <dbReference type="Proteomes" id="UP000719917"/>
    </source>
</evidence>
<dbReference type="EC" id="1.2.1.38" evidence="7"/>
<reference evidence="10" key="1">
    <citation type="submission" date="2020-01" db="EMBL/GenBank/DDBJ databases">
        <title>First Reported Case and Whole Genome of Weissella confusa in an Equid.</title>
        <authorList>
            <person name="Little S.V."/>
            <person name="Lawhon S.D."/>
        </authorList>
    </citation>
    <scope>NUCLEOTIDE SEQUENCE</scope>
    <source>
        <strain evidence="10">718955</strain>
    </source>
</reference>
<sequence>MNVAIVGVTGYSGTVLWRLLNQHPNIQRVNIYTQQSDLTAVSKQFNWVSDQSINVFKFDVADIMANNDAVFFATPAGVTGGYAAELMNNDFPVIDLSGDLRLKDPDQYRKWYHQEPNVSHETLSKVTYGLTEFTAATATYIANPGCYATATLMGLAPLVQERLIDLNSVIVDAKSGVTGSGKKLSRATHFVDVDENFAMYKVNQHQHIPEIMQQLREWAPDMGPIQFATGLLPIKRGLMATIYAKISDEVSDVDDVIASAFRATYMDKPFVKIMDNQIPDLRLIAGSNFTAIGWSYNPVTRVVTVVSVIDNLMKGAAGQAVQNFNKYFGLSETAGLTQLPDFV</sequence>
<dbReference type="SMART" id="SM00859">
    <property type="entry name" value="Semialdhyde_dh"/>
    <property type="match status" value="1"/>
</dbReference>
<evidence type="ECO:0000256" key="7">
    <source>
        <dbReference type="HAMAP-Rule" id="MF_00150"/>
    </source>
</evidence>
<dbReference type="FunFam" id="3.30.360.10:FF:000014">
    <property type="entry name" value="N-acetyl-gamma-glutamyl-phosphate reductase"/>
    <property type="match status" value="1"/>
</dbReference>
<dbReference type="SUPFAM" id="SSF51735">
    <property type="entry name" value="NAD(P)-binding Rossmann-fold domains"/>
    <property type="match status" value="1"/>
</dbReference>
<dbReference type="EMBL" id="JAAAMQ010000001">
    <property type="protein sequence ID" value="NBA10808.1"/>
    <property type="molecule type" value="Genomic_DNA"/>
</dbReference>
<comment type="function">
    <text evidence="7">Catalyzes the NADPH-dependent reduction of N-acetyl-5-glutamyl phosphate to yield N-acetyl-L-glutamate 5-semialdehyde.</text>
</comment>
<dbReference type="AlphaFoldDB" id="A0AAJ2YXK9"/>
<evidence type="ECO:0000259" key="9">
    <source>
        <dbReference type="SMART" id="SM00859"/>
    </source>
</evidence>
<dbReference type="InterPro" id="IPR000706">
    <property type="entry name" value="AGPR_type-1"/>
</dbReference>
<dbReference type="GO" id="GO:0006526">
    <property type="term" value="P:L-arginine biosynthetic process"/>
    <property type="evidence" value="ECO:0007669"/>
    <property type="project" value="UniProtKB-UniRule"/>
</dbReference>
<comment type="pathway">
    <text evidence="1 7">Amino-acid biosynthesis; L-arginine biosynthesis; N(2)-acetyl-L-ornithine from L-glutamate: step 3/4.</text>
</comment>
<dbReference type="RefSeq" id="WP_135796977.1">
    <property type="nucleotide sequence ID" value="NZ_CP027565.1"/>
</dbReference>
<gene>
    <name evidence="7" type="primary">argC</name>
    <name evidence="10" type="ORF">GTU77_01035</name>
</gene>
<name>A0AAJ2YXK9_WEICO</name>
<dbReference type="InterPro" id="IPR023013">
    <property type="entry name" value="AGPR_AS"/>
</dbReference>
<evidence type="ECO:0000313" key="10">
    <source>
        <dbReference type="EMBL" id="NBA10808.1"/>
    </source>
</evidence>
<dbReference type="InterPro" id="IPR000534">
    <property type="entry name" value="Semialdehyde_DH_NAD-bd"/>
</dbReference>
<evidence type="ECO:0000256" key="4">
    <source>
        <dbReference type="ARBA" id="ARBA00022857"/>
    </source>
</evidence>
<evidence type="ECO:0000256" key="2">
    <source>
        <dbReference type="ARBA" id="ARBA00022571"/>
    </source>
</evidence>
<comment type="catalytic activity">
    <reaction evidence="6 7">
        <text>N-acetyl-L-glutamate 5-semialdehyde + phosphate + NADP(+) = N-acetyl-L-glutamyl 5-phosphate + NADPH + H(+)</text>
        <dbReference type="Rhea" id="RHEA:21588"/>
        <dbReference type="ChEBI" id="CHEBI:15378"/>
        <dbReference type="ChEBI" id="CHEBI:29123"/>
        <dbReference type="ChEBI" id="CHEBI:43474"/>
        <dbReference type="ChEBI" id="CHEBI:57783"/>
        <dbReference type="ChEBI" id="CHEBI:57936"/>
        <dbReference type="ChEBI" id="CHEBI:58349"/>
        <dbReference type="EC" id="1.2.1.38"/>
    </reaction>
</comment>
<dbReference type="SUPFAM" id="SSF55347">
    <property type="entry name" value="Glyceraldehyde-3-phosphate dehydrogenase-like, C-terminal domain"/>
    <property type="match status" value="1"/>
</dbReference>
<keyword evidence="3 7" id="KW-0028">Amino-acid biosynthesis</keyword>
<keyword evidence="4 7" id="KW-0521">NADP</keyword>
<dbReference type="GO" id="GO:0070401">
    <property type="term" value="F:NADP+ binding"/>
    <property type="evidence" value="ECO:0007669"/>
    <property type="project" value="InterPro"/>
</dbReference>
<dbReference type="PANTHER" id="PTHR32338">
    <property type="entry name" value="N-ACETYL-GAMMA-GLUTAMYL-PHOSPHATE REDUCTASE, CHLOROPLASTIC-RELATED-RELATED"/>
    <property type="match status" value="1"/>
</dbReference>
<keyword evidence="5 7" id="KW-0560">Oxidoreductase</keyword>
<dbReference type="Gene3D" id="3.40.50.720">
    <property type="entry name" value="NAD(P)-binding Rossmann-like Domain"/>
    <property type="match status" value="1"/>
</dbReference>
<dbReference type="GO" id="GO:0051287">
    <property type="term" value="F:NAD binding"/>
    <property type="evidence" value="ECO:0007669"/>
    <property type="project" value="InterPro"/>
</dbReference>
<comment type="similarity">
    <text evidence="7">Belongs to the NAGSA dehydrogenase family. Type 1 subfamily.</text>
</comment>
<keyword evidence="7" id="KW-0963">Cytoplasm</keyword>
<dbReference type="Pfam" id="PF22698">
    <property type="entry name" value="Semialdhyde_dhC_1"/>
    <property type="match status" value="1"/>
</dbReference>
<evidence type="ECO:0000256" key="3">
    <source>
        <dbReference type="ARBA" id="ARBA00022605"/>
    </source>
</evidence>